<evidence type="ECO:0000313" key="3">
    <source>
        <dbReference type="Proteomes" id="UP000735302"/>
    </source>
</evidence>
<dbReference type="EMBL" id="BLXT01006926">
    <property type="protein sequence ID" value="GFO34655.1"/>
    <property type="molecule type" value="Genomic_DNA"/>
</dbReference>
<proteinExistence type="predicted"/>
<evidence type="ECO:0000256" key="1">
    <source>
        <dbReference type="SAM" id="MobiDB-lite"/>
    </source>
</evidence>
<organism evidence="2 3">
    <name type="scientific">Plakobranchus ocellatus</name>
    <dbReference type="NCBI Taxonomy" id="259542"/>
    <lineage>
        <taxon>Eukaryota</taxon>
        <taxon>Metazoa</taxon>
        <taxon>Spiralia</taxon>
        <taxon>Lophotrochozoa</taxon>
        <taxon>Mollusca</taxon>
        <taxon>Gastropoda</taxon>
        <taxon>Heterobranchia</taxon>
        <taxon>Euthyneura</taxon>
        <taxon>Panpulmonata</taxon>
        <taxon>Sacoglossa</taxon>
        <taxon>Placobranchoidea</taxon>
        <taxon>Plakobranchidae</taxon>
        <taxon>Plakobranchus</taxon>
    </lineage>
</organism>
<accession>A0AAV4CS37</accession>
<name>A0AAV4CS37_9GAST</name>
<feature type="region of interest" description="Disordered" evidence="1">
    <location>
        <begin position="1"/>
        <end position="53"/>
    </location>
</feature>
<feature type="compositionally biased region" description="Polar residues" evidence="1">
    <location>
        <begin position="1"/>
        <end position="11"/>
    </location>
</feature>
<sequence>MLSTPVHTSMVKTHLKMTQKPLGVTHASSEVSGRARSEAKGQGAGGGARTRDRMIPADLRADLIATVPPTPPLALRYVETMLSRFRPVTDDWSNGDRKV</sequence>
<protein>
    <submittedName>
        <fullName evidence="2">Uncharacterized protein</fullName>
    </submittedName>
</protein>
<gene>
    <name evidence="2" type="ORF">PoB_006116000</name>
</gene>
<evidence type="ECO:0000313" key="2">
    <source>
        <dbReference type="EMBL" id="GFO34655.1"/>
    </source>
</evidence>
<dbReference type="Proteomes" id="UP000735302">
    <property type="component" value="Unassembled WGS sequence"/>
</dbReference>
<keyword evidence="3" id="KW-1185">Reference proteome</keyword>
<reference evidence="2 3" key="1">
    <citation type="journal article" date="2021" name="Elife">
        <title>Chloroplast acquisition without the gene transfer in kleptoplastic sea slugs, Plakobranchus ocellatus.</title>
        <authorList>
            <person name="Maeda T."/>
            <person name="Takahashi S."/>
            <person name="Yoshida T."/>
            <person name="Shimamura S."/>
            <person name="Takaki Y."/>
            <person name="Nagai Y."/>
            <person name="Toyoda A."/>
            <person name="Suzuki Y."/>
            <person name="Arimoto A."/>
            <person name="Ishii H."/>
            <person name="Satoh N."/>
            <person name="Nishiyama T."/>
            <person name="Hasebe M."/>
            <person name="Maruyama T."/>
            <person name="Minagawa J."/>
            <person name="Obokata J."/>
            <person name="Shigenobu S."/>
        </authorList>
    </citation>
    <scope>NUCLEOTIDE SEQUENCE [LARGE SCALE GENOMIC DNA]</scope>
</reference>
<comment type="caution">
    <text evidence="2">The sequence shown here is derived from an EMBL/GenBank/DDBJ whole genome shotgun (WGS) entry which is preliminary data.</text>
</comment>
<dbReference type="AlphaFoldDB" id="A0AAV4CS37"/>